<dbReference type="InterPro" id="IPR014327">
    <property type="entry name" value="RNA_pol_sigma70_bacteroid"/>
</dbReference>
<gene>
    <name evidence="7" type="ORF">SAMN05443144_12426</name>
</gene>
<dbReference type="EMBL" id="FQUS01000024">
    <property type="protein sequence ID" value="SHG30438.1"/>
    <property type="molecule type" value="Genomic_DNA"/>
</dbReference>
<dbReference type="AlphaFoldDB" id="A0A1M5IQ36"/>
<dbReference type="InterPro" id="IPR014284">
    <property type="entry name" value="RNA_pol_sigma-70_dom"/>
</dbReference>
<sequence length="195" mass="23175">MESATNEERTDRENRWVEEIREGRKEGFEALYRFYYPRLCQFVFRYVKSKATAEDVVHNVFHKVWKNRKGLKANGKLRAYLYTAVRNESFKHLNQRKRDAFAELDDLTFLESREVSPEEEINGKEFKQAVQTAIDKLPDRRRDVFLMSREDHLTYREIAEVLGISIKTVETQISRSLKHLRQELSHFISSEGISI</sequence>
<organism evidence="7 8">
    <name type="scientific">Fodinibius roseus</name>
    <dbReference type="NCBI Taxonomy" id="1194090"/>
    <lineage>
        <taxon>Bacteria</taxon>
        <taxon>Pseudomonadati</taxon>
        <taxon>Balneolota</taxon>
        <taxon>Balneolia</taxon>
        <taxon>Balneolales</taxon>
        <taxon>Balneolaceae</taxon>
        <taxon>Fodinibius</taxon>
    </lineage>
</organism>
<feature type="domain" description="RNA polymerase sigma factor 70 region 4 type 2" evidence="6">
    <location>
        <begin position="128"/>
        <end position="180"/>
    </location>
</feature>
<evidence type="ECO:0000256" key="3">
    <source>
        <dbReference type="ARBA" id="ARBA00023082"/>
    </source>
</evidence>
<dbReference type="Proteomes" id="UP000184041">
    <property type="component" value="Unassembled WGS sequence"/>
</dbReference>
<proteinExistence type="inferred from homology"/>
<dbReference type="InterPro" id="IPR007627">
    <property type="entry name" value="RNA_pol_sigma70_r2"/>
</dbReference>
<dbReference type="InterPro" id="IPR013324">
    <property type="entry name" value="RNA_pol_sigma_r3/r4-like"/>
</dbReference>
<dbReference type="PANTHER" id="PTHR43133:SF46">
    <property type="entry name" value="RNA POLYMERASE SIGMA-70 FACTOR ECF SUBFAMILY"/>
    <property type="match status" value="1"/>
</dbReference>
<dbReference type="InterPro" id="IPR039425">
    <property type="entry name" value="RNA_pol_sigma-70-like"/>
</dbReference>
<keyword evidence="4" id="KW-0804">Transcription</keyword>
<evidence type="ECO:0000313" key="8">
    <source>
        <dbReference type="Proteomes" id="UP000184041"/>
    </source>
</evidence>
<evidence type="ECO:0000256" key="1">
    <source>
        <dbReference type="ARBA" id="ARBA00010641"/>
    </source>
</evidence>
<dbReference type="GO" id="GO:0006352">
    <property type="term" value="P:DNA-templated transcription initiation"/>
    <property type="evidence" value="ECO:0007669"/>
    <property type="project" value="InterPro"/>
</dbReference>
<dbReference type="PANTHER" id="PTHR43133">
    <property type="entry name" value="RNA POLYMERASE ECF-TYPE SIGMA FACTO"/>
    <property type="match status" value="1"/>
</dbReference>
<evidence type="ECO:0000256" key="4">
    <source>
        <dbReference type="ARBA" id="ARBA00023163"/>
    </source>
</evidence>
<dbReference type="NCBIfam" id="TIGR02985">
    <property type="entry name" value="Sig70_bacteroi1"/>
    <property type="match status" value="1"/>
</dbReference>
<evidence type="ECO:0000313" key="7">
    <source>
        <dbReference type="EMBL" id="SHG30438.1"/>
    </source>
</evidence>
<evidence type="ECO:0000259" key="5">
    <source>
        <dbReference type="Pfam" id="PF04542"/>
    </source>
</evidence>
<dbReference type="NCBIfam" id="TIGR02937">
    <property type="entry name" value="sigma70-ECF"/>
    <property type="match status" value="1"/>
</dbReference>
<keyword evidence="3" id="KW-0731">Sigma factor</keyword>
<reference evidence="7 8" key="1">
    <citation type="submission" date="2016-11" db="EMBL/GenBank/DDBJ databases">
        <authorList>
            <person name="Jaros S."/>
            <person name="Januszkiewicz K."/>
            <person name="Wedrychowicz H."/>
        </authorList>
    </citation>
    <scope>NUCLEOTIDE SEQUENCE [LARGE SCALE GENOMIC DNA]</scope>
    <source>
        <strain evidence="7 8">DSM 21986</strain>
    </source>
</reference>
<feature type="domain" description="RNA polymerase sigma-70 region 2" evidence="5">
    <location>
        <begin position="31"/>
        <end position="98"/>
    </location>
</feature>
<dbReference type="STRING" id="1194090.SAMN05443144_12426"/>
<dbReference type="InterPro" id="IPR013325">
    <property type="entry name" value="RNA_pol_sigma_r2"/>
</dbReference>
<name>A0A1M5IQ36_9BACT</name>
<dbReference type="Gene3D" id="1.10.1740.10">
    <property type="match status" value="1"/>
</dbReference>
<dbReference type="GO" id="GO:0016987">
    <property type="term" value="F:sigma factor activity"/>
    <property type="evidence" value="ECO:0007669"/>
    <property type="project" value="UniProtKB-KW"/>
</dbReference>
<dbReference type="RefSeq" id="WP_073067533.1">
    <property type="nucleotide sequence ID" value="NZ_FQUS01000024.1"/>
</dbReference>
<dbReference type="SUPFAM" id="SSF88946">
    <property type="entry name" value="Sigma2 domain of RNA polymerase sigma factors"/>
    <property type="match status" value="1"/>
</dbReference>
<evidence type="ECO:0000256" key="2">
    <source>
        <dbReference type="ARBA" id="ARBA00023015"/>
    </source>
</evidence>
<dbReference type="Pfam" id="PF04542">
    <property type="entry name" value="Sigma70_r2"/>
    <property type="match status" value="1"/>
</dbReference>
<evidence type="ECO:0000259" key="6">
    <source>
        <dbReference type="Pfam" id="PF08281"/>
    </source>
</evidence>
<dbReference type="CDD" id="cd06171">
    <property type="entry name" value="Sigma70_r4"/>
    <property type="match status" value="1"/>
</dbReference>
<dbReference type="Pfam" id="PF08281">
    <property type="entry name" value="Sigma70_r4_2"/>
    <property type="match status" value="1"/>
</dbReference>
<dbReference type="GO" id="GO:0003677">
    <property type="term" value="F:DNA binding"/>
    <property type="evidence" value="ECO:0007669"/>
    <property type="project" value="InterPro"/>
</dbReference>
<dbReference type="SUPFAM" id="SSF88659">
    <property type="entry name" value="Sigma3 and sigma4 domains of RNA polymerase sigma factors"/>
    <property type="match status" value="1"/>
</dbReference>
<protein>
    <submittedName>
        <fullName evidence="7">RNA polymerase sigma-70 factor, ECF subfamily</fullName>
    </submittedName>
</protein>
<keyword evidence="8" id="KW-1185">Reference proteome</keyword>
<dbReference type="InterPro" id="IPR013249">
    <property type="entry name" value="RNA_pol_sigma70_r4_t2"/>
</dbReference>
<dbReference type="InterPro" id="IPR036388">
    <property type="entry name" value="WH-like_DNA-bd_sf"/>
</dbReference>
<comment type="similarity">
    <text evidence="1">Belongs to the sigma-70 factor family. ECF subfamily.</text>
</comment>
<keyword evidence="2" id="KW-0805">Transcription regulation</keyword>
<accession>A0A1M5IQ36</accession>
<dbReference type="Gene3D" id="1.10.10.10">
    <property type="entry name" value="Winged helix-like DNA-binding domain superfamily/Winged helix DNA-binding domain"/>
    <property type="match status" value="1"/>
</dbReference>